<dbReference type="Pfam" id="PF05729">
    <property type="entry name" value="NACHT"/>
    <property type="match status" value="1"/>
</dbReference>
<accession>A0ABQ3F5G5</accession>
<evidence type="ECO:0000259" key="2">
    <source>
        <dbReference type="Pfam" id="PF05729"/>
    </source>
</evidence>
<keyword evidence="1" id="KW-0812">Transmembrane</keyword>
<feature type="transmembrane region" description="Helical" evidence="1">
    <location>
        <begin position="524"/>
        <end position="547"/>
    </location>
</feature>
<organism evidence="3 4">
    <name type="scientific">Streptomyces cirratus</name>
    <dbReference type="NCBI Taxonomy" id="68187"/>
    <lineage>
        <taxon>Bacteria</taxon>
        <taxon>Bacillati</taxon>
        <taxon>Actinomycetota</taxon>
        <taxon>Actinomycetes</taxon>
        <taxon>Kitasatosporales</taxon>
        <taxon>Streptomycetaceae</taxon>
        <taxon>Streptomyces</taxon>
    </lineage>
</organism>
<dbReference type="InterPro" id="IPR027417">
    <property type="entry name" value="P-loop_NTPase"/>
</dbReference>
<dbReference type="EMBL" id="BMVP01000027">
    <property type="protein sequence ID" value="GHB85134.1"/>
    <property type="molecule type" value="Genomic_DNA"/>
</dbReference>
<gene>
    <name evidence="3" type="ORF">GCM10010347_65140</name>
</gene>
<evidence type="ECO:0000313" key="3">
    <source>
        <dbReference type="EMBL" id="GHB85134.1"/>
    </source>
</evidence>
<keyword evidence="4" id="KW-1185">Reference proteome</keyword>
<feature type="transmembrane region" description="Helical" evidence="1">
    <location>
        <begin position="447"/>
        <end position="467"/>
    </location>
</feature>
<reference evidence="4" key="1">
    <citation type="journal article" date="2019" name="Int. J. Syst. Evol. Microbiol.">
        <title>The Global Catalogue of Microorganisms (GCM) 10K type strain sequencing project: providing services to taxonomists for standard genome sequencing and annotation.</title>
        <authorList>
            <consortium name="The Broad Institute Genomics Platform"/>
            <consortium name="The Broad Institute Genome Sequencing Center for Infectious Disease"/>
            <person name="Wu L."/>
            <person name="Ma J."/>
        </authorList>
    </citation>
    <scope>NUCLEOTIDE SEQUENCE [LARGE SCALE GENOMIC DNA]</scope>
    <source>
        <strain evidence="4">JCM 4738</strain>
    </source>
</reference>
<evidence type="ECO:0000313" key="4">
    <source>
        <dbReference type="Proteomes" id="UP000642673"/>
    </source>
</evidence>
<dbReference type="SUPFAM" id="SSF52540">
    <property type="entry name" value="P-loop containing nucleoside triphosphate hydrolases"/>
    <property type="match status" value="1"/>
</dbReference>
<proteinExistence type="predicted"/>
<dbReference type="Gene3D" id="3.40.50.300">
    <property type="entry name" value="P-loop containing nucleotide triphosphate hydrolases"/>
    <property type="match status" value="1"/>
</dbReference>
<feature type="transmembrane region" description="Helical" evidence="1">
    <location>
        <begin position="375"/>
        <end position="397"/>
    </location>
</feature>
<feature type="transmembrane region" description="Helical" evidence="1">
    <location>
        <begin position="488"/>
        <end position="512"/>
    </location>
</feature>
<comment type="caution">
    <text evidence="3">The sequence shown here is derived from an EMBL/GenBank/DDBJ whole genome shotgun (WGS) entry which is preliminary data.</text>
</comment>
<feature type="transmembrane region" description="Helical" evidence="1">
    <location>
        <begin position="417"/>
        <end position="435"/>
    </location>
</feature>
<keyword evidence="1" id="KW-0472">Membrane</keyword>
<dbReference type="InterPro" id="IPR007111">
    <property type="entry name" value="NACHT_NTPase"/>
</dbReference>
<sequence length="606" mass="65195">MVEASELAQRTQLLGGDNQPINVAFCFRAPPSRAAAGAEPAGNLSEISDYYRRLQPGRLLITGAPGAGKTVLAVELMLGLLEIREVGEPVPVRMALAGWDTTQPLDRWLSDQLVDTYQLSKATAKRLVERRCILPVLDGLDEMDGGVSVAGPCRAAEALAAFNQYQVGRQKAPLVVTCRTTTYDTLSAGIRLTDSARIVVSSVTAEQAERFVAARALAPDDWQPVLAIARQHPQGAAAHILSTPWLLTLAVTVYEANGHPTELLRFTDPEALRNQLLDQFLPAATKLHERAGNRVYGPEQVGCWLGLLARYLTQNARERRTVGGHVLSSTDLVLHRLWPIAGMRARVADMAVSSTVGLAFVYSMVPAAIDDHRLALGLVVLALLAISWIVASARTVWPTPKSITPGRLRTQEGRRAVIGPVVVGFVAVLAFSLAVTLPNTYSPASDVVLGCSLLFPVALIGGCAFGLRRNLETTASNTGPNALVRADLRSGILVGVSAAAGLVLSIVTWGLLKERGFHPNYYRSLIILLVLLGSGGVLGGVVWAAAWRRYVATLLCTRRRLPWRLGRFLAWASDAGLLRVAGNAYQFRHLELQDHLANAEAAGGNQ</sequence>
<dbReference type="Proteomes" id="UP000642673">
    <property type="component" value="Unassembled WGS sequence"/>
</dbReference>
<name>A0ABQ3F5G5_9ACTN</name>
<feature type="domain" description="NACHT" evidence="2">
    <location>
        <begin position="59"/>
        <end position="212"/>
    </location>
</feature>
<keyword evidence="1" id="KW-1133">Transmembrane helix</keyword>
<evidence type="ECO:0000256" key="1">
    <source>
        <dbReference type="SAM" id="Phobius"/>
    </source>
</evidence>
<feature type="transmembrane region" description="Helical" evidence="1">
    <location>
        <begin position="347"/>
        <end position="369"/>
    </location>
</feature>
<protein>
    <recommendedName>
        <fullName evidence="2">NACHT domain-containing protein</fullName>
    </recommendedName>
</protein>